<dbReference type="AlphaFoldDB" id="A0A0A9ELK8"/>
<proteinExistence type="predicted"/>
<reference evidence="1" key="1">
    <citation type="submission" date="2014-09" db="EMBL/GenBank/DDBJ databases">
        <authorList>
            <person name="Magalhaes I.L.F."/>
            <person name="Oliveira U."/>
            <person name="Santos F.R."/>
            <person name="Vidigal T.H.D.A."/>
            <person name="Brescovit A.D."/>
            <person name="Santos A.J."/>
        </authorList>
    </citation>
    <scope>NUCLEOTIDE SEQUENCE</scope>
    <source>
        <tissue evidence="1">Shoot tissue taken approximately 20 cm above the soil surface</tissue>
    </source>
</reference>
<protein>
    <submittedName>
        <fullName evidence="1">Uncharacterized protein</fullName>
    </submittedName>
</protein>
<sequence>MQGSSWSLFPDHITVVSVMDSTVGKHQI</sequence>
<dbReference type="EMBL" id="GBRH01200958">
    <property type="protein sequence ID" value="JAD96937.1"/>
    <property type="molecule type" value="Transcribed_RNA"/>
</dbReference>
<organism evidence="1">
    <name type="scientific">Arundo donax</name>
    <name type="common">Giant reed</name>
    <name type="synonym">Donax arundinaceus</name>
    <dbReference type="NCBI Taxonomy" id="35708"/>
    <lineage>
        <taxon>Eukaryota</taxon>
        <taxon>Viridiplantae</taxon>
        <taxon>Streptophyta</taxon>
        <taxon>Embryophyta</taxon>
        <taxon>Tracheophyta</taxon>
        <taxon>Spermatophyta</taxon>
        <taxon>Magnoliopsida</taxon>
        <taxon>Liliopsida</taxon>
        <taxon>Poales</taxon>
        <taxon>Poaceae</taxon>
        <taxon>PACMAD clade</taxon>
        <taxon>Arundinoideae</taxon>
        <taxon>Arundineae</taxon>
        <taxon>Arundo</taxon>
    </lineage>
</organism>
<evidence type="ECO:0000313" key="1">
    <source>
        <dbReference type="EMBL" id="JAD96937.1"/>
    </source>
</evidence>
<name>A0A0A9ELK8_ARUDO</name>
<accession>A0A0A9ELK8</accession>
<reference evidence="1" key="2">
    <citation type="journal article" date="2015" name="Data Brief">
        <title>Shoot transcriptome of the giant reed, Arundo donax.</title>
        <authorList>
            <person name="Barrero R.A."/>
            <person name="Guerrero F.D."/>
            <person name="Moolhuijzen P."/>
            <person name="Goolsby J.A."/>
            <person name="Tidwell J."/>
            <person name="Bellgard S.E."/>
            <person name="Bellgard M.I."/>
        </authorList>
    </citation>
    <scope>NUCLEOTIDE SEQUENCE</scope>
    <source>
        <tissue evidence="1">Shoot tissue taken approximately 20 cm above the soil surface</tissue>
    </source>
</reference>